<reference evidence="18" key="1">
    <citation type="submission" date="2016-04" db="EMBL/GenBank/DDBJ databases">
        <authorList>
            <person name="Guldener U."/>
            <person name="Guldener U."/>
        </authorList>
    </citation>
    <scope>NUCLEOTIDE SEQUENCE [LARGE SCALE GENOMIC DNA]</scope>
    <source>
        <strain evidence="18">UB2112</strain>
    </source>
</reference>
<comment type="subcellular location">
    <subcellularLocation>
        <location evidence="2">Mitochondrion matrix</location>
    </subcellularLocation>
</comment>
<evidence type="ECO:0000256" key="2">
    <source>
        <dbReference type="ARBA" id="ARBA00004305"/>
    </source>
</evidence>
<dbReference type="FunFam" id="3.40.390.10:FF:000061">
    <property type="entry name" value="Related to mitochondrial intermediate peptidase"/>
    <property type="match status" value="1"/>
</dbReference>
<dbReference type="SUPFAM" id="SSF55486">
    <property type="entry name" value="Metalloproteases ('zincins'), catalytic domain"/>
    <property type="match status" value="1"/>
</dbReference>
<evidence type="ECO:0000256" key="7">
    <source>
        <dbReference type="ARBA" id="ARBA00022801"/>
    </source>
</evidence>
<reference evidence="16" key="2">
    <citation type="submission" date="2016-04" db="EMBL/GenBank/DDBJ databases">
        <authorList>
            <person name="Evans L.H."/>
            <person name="Alamgir A."/>
            <person name="Owens N."/>
            <person name="Weber N.D."/>
            <person name="Virtaneva K."/>
            <person name="Barbian K."/>
            <person name="Babar A."/>
            <person name="Rosenke K."/>
        </authorList>
    </citation>
    <scope>NUCLEOTIDE SEQUENCE</scope>
    <source>
        <strain evidence="16">UB2112</strain>
    </source>
</reference>
<protein>
    <recommendedName>
        <fullName evidence="4">mitochondrial intermediate peptidase</fullName>
        <ecNumber evidence="4">3.4.24.59</ecNumber>
    </recommendedName>
</protein>
<dbReference type="Pfam" id="PF01432">
    <property type="entry name" value="Peptidase_M3"/>
    <property type="match status" value="1"/>
</dbReference>
<evidence type="ECO:0000256" key="6">
    <source>
        <dbReference type="ARBA" id="ARBA00022723"/>
    </source>
</evidence>
<keyword evidence="9" id="KW-0809">Transit peptide</keyword>
<evidence type="ECO:0000313" key="17">
    <source>
        <dbReference type="EMBL" id="SYW75263.1"/>
    </source>
</evidence>
<dbReference type="EC" id="3.4.24.59" evidence="4"/>
<dbReference type="GO" id="GO:0006627">
    <property type="term" value="P:protein processing involved in protein targeting to mitochondrion"/>
    <property type="evidence" value="ECO:0007669"/>
    <property type="project" value="TreeGrafter"/>
</dbReference>
<keyword evidence="8 13" id="KW-0862">Zinc</keyword>
<evidence type="ECO:0000313" key="16">
    <source>
        <dbReference type="EMBL" id="SAM67598.1"/>
    </source>
</evidence>
<dbReference type="InterPro" id="IPR045090">
    <property type="entry name" value="Pept_M3A_M3B"/>
</dbReference>
<keyword evidence="19" id="KW-1185">Reference proteome</keyword>
<dbReference type="CDD" id="cd06457">
    <property type="entry name" value="M3A_MIP"/>
    <property type="match status" value="1"/>
</dbReference>
<dbReference type="AlphaFoldDB" id="A0A1K0FWN4"/>
<gene>
    <name evidence="17" type="ORF">UBRO2_00498</name>
    <name evidence="16" type="ORF">UBRO_03986</name>
</gene>
<dbReference type="Proteomes" id="UP000179920">
    <property type="component" value="Chromosome II"/>
</dbReference>
<evidence type="ECO:0000256" key="12">
    <source>
        <dbReference type="ARBA" id="ARBA00025208"/>
    </source>
</evidence>
<proteinExistence type="inferred from homology"/>
<evidence type="ECO:0000256" key="5">
    <source>
        <dbReference type="ARBA" id="ARBA00022670"/>
    </source>
</evidence>
<comment type="function">
    <text evidence="12">Cleaves proteins, imported into the mitochondrion, to their mature size. While most mitochondrial precursor proteins are processed to the mature form in one step by mitochondrial processing peptidase (MPP), the sequential cleavage by MIP of an octapeptide after initial processing by MPP is a required step for a subgroup of nuclear-encoded precursor proteins destined for the matrix or the inner membrane.</text>
</comment>
<feature type="compositionally biased region" description="Basic and acidic residues" evidence="14">
    <location>
        <begin position="592"/>
        <end position="607"/>
    </location>
</feature>
<dbReference type="PANTHER" id="PTHR11804">
    <property type="entry name" value="PROTEASE M3 THIMET OLIGOPEPTIDASE-RELATED"/>
    <property type="match status" value="1"/>
</dbReference>
<dbReference type="GO" id="GO:0004222">
    <property type="term" value="F:metalloendopeptidase activity"/>
    <property type="evidence" value="ECO:0007669"/>
    <property type="project" value="UniProtKB-EC"/>
</dbReference>
<dbReference type="FunFam" id="3.40.390.10:FF:000055">
    <property type="entry name" value="Related to mitochondrial intermediate peptidase"/>
    <property type="match status" value="1"/>
</dbReference>
<evidence type="ECO:0000313" key="19">
    <source>
        <dbReference type="Proteomes" id="UP000658997"/>
    </source>
</evidence>
<evidence type="ECO:0000256" key="8">
    <source>
        <dbReference type="ARBA" id="ARBA00022833"/>
    </source>
</evidence>
<dbReference type="Proteomes" id="UP000658997">
    <property type="component" value="Unassembled WGS sequence"/>
</dbReference>
<reference evidence="17" key="3">
    <citation type="submission" date="2018-08" db="EMBL/GenBank/DDBJ databases">
        <authorList>
            <person name="Guldener U."/>
        </authorList>
    </citation>
    <scope>NUCLEOTIDE SEQUENCE</scope>
    <source>
        <strain evidence="17">UB2</strain>
    </source>
</reference>
<accession>A0A1K0FWN4</accession>
<keyword evidence="10 13" id="KW-0482">Metalloprotease</keyword>
<feature type="region of interest" description="Disordered" evidence="14">
    <location>
        <begin position="592"/>
        <end position="621"/>
    </location>
</feature>
<dbReference type="Gene3D" id="1.10.1370.10">
    <property type="entry name" value="Neurolysin, domain 3"/>
    <property type="match status" value="1"/>
</dbReference>
<sequence length="889" mass="97463">MASSSKLVGRAAASMARSSKQPHTRAVSRLPTLLAGTSSTSSSSASTVRSKQSYIHSRPFGVTSAARRVQRPASVGPSLTVSNPDYEKDNEELRSLFDAPPSSSSANNLRSMGPATGLFEIPSLTSPQNFLVLAQQTLARAQLLVDRIDRAGSVDASTSEGVKELREVVRNLDRLSDLLCGVIDMAELVRNAHPDPEWAEAANAAYEYLCGYMNVLNTHTGLYGVLKNILSNPEIASSLSSEATAVAQVFLRDFEKSGIHLPPAERERFVHLSDEILVLGRGFLQDIAGNDASDDFSRNANAKTEVSQDDTVEIPTDWLDEVNLTVLKAVRASAITDRDGLLTFSAADQPWVFQTLLKYAPDERARKVAFRAANYGSHAQVQRLERLLKARSELATLTGAGSYSEMALGDKMAKKPQNVEEFLRALTNHHRPRASEDLDKLRRLKHDITTAAASGGKSSSTFNPSPSLPDFAPWDRDMYTEQHFRSPALRSVQPLSPYLSLGSVFAGLSRLFSALYGIRFRASMVAPGEVWSEGPGDVMKVEVLDEKEGAHGTTGSAEGLIGTIYADLWSRDGKPGGAAHYTVRCSRRVDKDDETGDFEHGRAEDGRTLQPEDLGGKGYGNPLQAPTFEQRERSGRYQLPVVVLMCDFARPGGGNQGPCLLGWHEVETLFHEMGHAIHSMIGRTSYHNVSGTRCATDFVELPSILMEHFVQSPQVVSMFVRHHKTGATLPFEHLSAHLQASKSLEGLDTYHQILLARLDQTYHSQLASHPNFDSTQAYAVLDKEMGLPGAVQLSYVEGSYPQVKFGHLFGYGSTYYSYLLDRVIASKIWSQLFAKNPLDREAGEMFKTQCLKYGGGKDPWHILADVLKAENVRDGDSNAMNQVGKWGIE</sequence>
<dbReference type="InterPro" id="IPR001567">
    <property type="entry name" value="Pept_M3A_M3B_dom"/>
</dbReference>
<feature type="region of interest" description="Disordered" evidence="14">
    <location>
        <begin position="1"/>
        <end position="86"/>
    </location>
</feature>
<keyword evidence="6 13" id="KW-0479">Metal-binding</keyword>
<evidence type="ECO:0000256" key="14">
    <source>
        <dbReference type="SAM" id="MobiDB-lite"/>
    </source>
</evidence>
<keyword evidence="7 13" id="KW-0378">Hydrolase</keyword>
<name>A0A1K0FWN4_9BASI</name>
<comment type="catalytic activity">
    <reaction evidence="1">
        <text>Release of an N-terminal octapeptide as second stage of processing of some proteins imported into the mitochondrion.</text>
        <dbReference type="EC" id="3.4.24.59"/>
    </reaction>
</comment>
<comment type="cofactor">
    <cofactor evidence="13">
        <name>Zn(2+)</name>
        <dbReference type="ChEBI" id="CHEBI:29105"/>
    </cofactor>
    <text evidence="13">Binds 1 zinc ion.</text>
</comment>
<keyword evidence="11" id="KW-0496">Mitochondrion</keyword>
<keyword evidence="5 13" id="KW-0645">Protease</keyword>
<evidence type="ECO:0000256" key="11">
    <source>
        <dbReference type="ARBA" id="ARBA00023128"/>
    </source>
</evidence>
<dbReference type="InterPro" id="IPR024079">
    <property type="entry name" value="MetalloPept_cat_dom_sf"/>
</dbReference>
<evidence type="ECO:0000313" key="18">
    <source>
        <dbReference type="Proteomes" id="UP000179920"/>
    </source>
</evidence>
<dbReference type="PANTHER" id="PTHR11804:SF79">
    <property type="entry name" value="MITOCHONDRIAL INTERMEDIATE PEPTIDASE"/>
    <property type="match status" value="1"/>
</dbReference>
<evidence type="ECO:0000256" key="9">
    <source>
        <dbReference type="ARBA" id="ARBA00022946"/>
    </source>
</evidence>
<feature type="domain" description="Peptidase M3A/M3B catalytic" evidence="15">
    <location>
        <begin position="356"/>
        <end position="880"/>
    </location>
</feature>
<dbReference type="InterPro" id="IPR033851">
    <property type="entry name" value="M3A_MIP"/>
</dbReference>
<dbReference type="GO" id="GO:0005759">
    <property type="term" value="C:mitochondrial matrix"/>
    <property type="evidence" value="ECO:0007669"/>
    <property type="project" value="UniProtKB-SubCell"/>
</dbReference>
<evidence type="ECO:0000256" key="4">
    <source>
        <dbReference type="ARBA" id="ARBA00012441"/>
    </source>
</evidence>
<dbReference type="EMBL" id="LT558118">
    <property type="protein sequence ID" value="SAM67598.1"/>
    <property type="molecule type" value="Genomic_DNA"/>
</dbReference>
<dbReference type="GO" id="GO:0006518">
    <property type="term" value="P:peptide metabolic process"/>
    <property type="evidence" value="ECO:0007669"/>
    <property type="project" value="TreeGrafter"/>
</dbReference>
<dbReference type="InterPro" id="IPR024077">
    <property type="entry name" value="Neurolysin/TOP_dom2"/>
</dbReference>
<evidence type="ECO:0000256" key="13">
    <source>
        <dbReference type="RuleBase" id="RU003435"/>
    </source>
</evidence>
<evidence type="ECO:0000256" key="1">
    <source>
        <dbReference type="ARBA" id="ARBA00000436"/>
    </source>
</evidence>
<organism evidence="16 18">
    <name type="scientific">Ustilago bromivora</name>
    <dbReference type="NCBI Taxonomy" id="307758"/>
    <lineage>
        <taxon>Eukaryota</taxon>
        <taxon>Fungi</taxon>
        <taxon>Dikarya</taxon>
        <taxon>Basidiomycota</taxon>
        <taxon>Ustilaginomycotina</taxon>
        <taxon>Ustilaginomycetes</taxon>
        <taxon>Ustilaginales</taxon>
        <taxon>Ustilaginaceae</taxon>
        <taxon>Ustilago</taxon>
    </lineage>
</organism>
<evidence type="ECO:0000256" key="3">
    <source>
        <dbReference type="ARBA" id="ARBA00006040"/>
    </source>
</evidence>
<evidence type="ECO:0000259" key="15">
    <source>
        <dbReference type="Pfam" id="PF01432"/>
    </source>
</evidence>
<dbReference type="EMBL" id="ULHB01000005">
    <property type="protein sequence ID" value="SYW75263.1"/>
    <property type="molecule type" value="Genomic_DNA"/>
</dbReference>
<dbReference type="GO" id="GO:0046872">
    <property type="term" value="F:metal ion binding"/>
    <property type="evidence" value="ECO:0007669"/>
    <property type="project" value="UniProtKB-UniRule"/>
</dbReference>
<comment type="similarity">
    <text evidence="3 13">Belongs to the peptidase M3 family.</text>
</comment>
<dbReference type="Gene3D" id="3.40.390.10">
    <property type="entry name" value="Collagenase (Catalytic Domain)"/>
    <property type="match status" value="1"/>
</dbReference>
<feature type="compositionally biased region" description="Low complexity" evidence="14">
    <location>
        <begin position="37"/>
        <end position="53"/>
    </location>
</feature>
<dbReference type="OrthoDB" id="17530at2759"/>
<evidence type="ECO:0000256" key="10">
    <source>
        <dbReference type="ARBA" id="ARBA00023049"/>
    </source>
</evidence>